<reference evidence="3 4" key="1">
    <citation type="submission" date="2019-02" db="EMBL/GenBank/DDBJ databases">
        <title>Deep-cultivation of Planctomycetes and their phenomic and genomic characterization uncovers novel biology.</title>
        <authorList>
            <person name="Wiegand S."/>
            <person name="Jogler M."/>
            <person name="Boedeker C."/>
            <person name="Pinto D."/>
            <person name="Vollmers J."/>
            <person name="Rivas-Marin E."/>
            <person name="Kohn T."/>
            <person name="Peeters S.H."/>
            <person name="Heuer A."/>
            <person name="Rast P."/>
            <person name="Oberbeckmann S."/>
            <person name="Bunk B."/>
            <person name="Jeske O."/>
            <person name="Meyerdierks A."/>
            <person name="Storesund J.E."/>
            <person name="Kallscheuer N."/>
            <person name="Luecker S."/>
            <person name="Lage O.M."/>
            <person name="Pohl T."/>
            <person name="Merkel B.J."/>
            <person name="Hornburger P."/>
            <person name="Mueller R.-W."/>
            <person name="Bruemmer F."/>
            <person name="Labrenz M."/>
            <person name="Spormann A.M."/>
            <person name="Op den Camp H."/>
            <person name="Overmann J."/>
            <person name="Amann R."/>
            <person name="Jetten M.S.M."/>
            <person name="Mascher T."/>
            <person name="Medema M.H."/>
            <person name="Devos D.P."/>
            <person name="Kaster A.-K."/>
            <person name="Ovreas L."/>
            <person name="Rohde M."/>
            <person name="Galperin M.Y."/>
            <person name="Jogler C."/>
        </authorList>
    </citation>
    <scope>NUCLEOTIDE SEQUENCE [LARGE SCALE GENOMIC DNA]</scope>
    <source>
        <strain evidence="3 4">SV_7m_r</strain>
    </source>
</reference>
<dbReference type="InterPro" id="IPR024775">
    <property type="entry name" value="DinB-like"/>
</dbReference>
<evidence type="ECO:0000259" key="2">
    <source>
        <dbReference type="Pfam" id="PF12867"/>
    </source>
</evidence>
<dbReference type="Gene3D" id="1.20.120.450">
    <property type="entry name" value="dinb family like domain"/>
    <property type="match status" value="1"/>
</dbReference>
<keyword evidence="4" id="KW-1185">Reference proteome</keyword>
<organism evidence="3 4">
    <name type="scientific">Stieleria bergensis</name>
    <dbReference type="NCBI Taxonomy" id="2528025"/>
    <lineage>
        <taxon>Bacteria</taxon>
        <taxon>Pseudomonadati</taxon>
        <taxon>Planctomycetota</taxon>
        <taxon>Planctomycetia</taxon>
        <taxon>Pirellulales</taxon>
        <taxon>Pirellulaceae</taxon>
        <taxon>Stieleria</taxon>
    </lineage>
</organism>
<feature type="domain" description="DinB-like" evidence="2">
    <location>
        <begin position="62"/>
        <end position="183"/>
    </location>
</feature>
<dbReference type="Proteomes" id="UP000315003">
    <property type="component" value="Chromosome"/>
</dbReference>
<evidence type="ECO:0000256" key="1">
    <source>
        <dbReference type="SAM" id="MobiDB-lite"/>
    </source>
</evidence>
<dbReference type="EMBL" id="CP036272">
    <property type="protein sequence ID" value="QDT57808.1"/>
    <property type="molecule type" value="Genomic_DNA"/>
</dbReference>
<dbReference type="AlphaFoldDB" id="A0A517SNW6"/>
<feature type="region of interest" description="Disordered" evidence="1">
    <location>
        <begin position="1"/>
        <end position="28"/>
    </location>
</feature>
<proteinExistence type="predicted"/>
<gene>
    <name evidence="3" type="ORF">SV7mr_02930</name>
</gene>
<sequence length="196" mass="22468">MQEQVQPATSSPRQHSVTLASRRPTEEEYDSEYHQQLIGLVPGHCVLQALKQQKTWFNQISQLVSTEQVDRIHPPYQWTIRQVFEHCVNTERLQGYRMMAIADGSQPTLPNWDENVSADSRFGLGNLTRLIDEWNHLRQANVDLLVRLTPRSWQPAGKIAGHRITVRALAWVTAGHLQHHLQIVEKRCGITAKDSP</sequence>
<dbReference type="InterPro" id="IPR034660">
    <property type="entry name" value="DinB/YfiT-like"/>
</dbReference>
<dbReference type="RefSeq" id="WP_145268522.1">
    <property type="nucleotide sequence ID" value="NZ_CP036272.1"/>
</dbReference>
<feature type="compositionally biased region" description="Polar residues" evidence="1">
    <location>
        <begin position="1"/>
        <end position="19"/>
    </location>
</feature>
<name>A0A517SNW6_9BACT</name>
<dbReference type="Pfam" id="PF12867">
    <property type="entry name" value="DinB_2"/>
    <property type="match status" value="1"/>
</dbReference>
<evidence type="ECO:0000313" key="3">
    <source>
        <dbReference type="EMBL" id="QDT57808.1"/>
    </source>
</evidence>
<dbReference type="OrthoDB" id="9793216at2"/>
<dbReference type="SUPFAM" id="SSF109854">
    <property type="entry name" value="DinB/YfiT-like putative metalloenzymes"/>
    <property type="match status" value="1"/>
</dbReference>
<accession>A0A517SNW6</accession>
<protein>
    <submittedName>
        <fullName evidence="3">DinB superfamily protein</fullName>
    </submittedName>
</protein>
<evidence type="ECO:0000313" key="4">
    <source>
        <dbReference type="Proteomes" id="UP000315003"/>
    </source>
</evidence>